<dbReference type="HOGENOM" id="CLU_2867840_0_0_1"/>
<reference evidence="1 2" key="1">
    <citation type="journal article" date="2012" name="Eukaryot. Cell">
        <title>Genome sequence of the fungus Glarea lozoyensis: the first genome sequence of a species from the Helotiaceae family.</title>
        <authorList>
            <person name="Youssar L."/>
            <person name="Gruening B.A."/>
            <person name="Erxleben A."/>
            <person name="Guenther S."/>
            <person name="Huettel W."/>
        </authorList>
    </citation>
    <scope>NUCLEOTIDE SEQUENCE [LARGE SCALE GENOMIC DNA]</scope>
    <source>
        <strain evidence="2">ATCC 74030 / MF5533</strain>
    </source>
</reference>
<accession>H0ER22</accession>
<name>H0ER22_GLAL7</name>
<organism evidence="1 2">
    <name type="scientific">Glarea lozoyensis (strain ATCC 74030 / MF5533)</name>
    <dbReference type="NCBI Taxonomy" id="1104152"/>
    <lineage>
        <taxon>Eukaryota</taxon>
        <taxon>Fungi</taxon>
        <taxon>Dikarya</taxon>
        <taxon>Ascomycota</taxon>
        <taxon>Pezizomycotina</taxon>
        <taxon>Leotiomycetes</taxon>
        <taxon>Helotiales</taxon>
        <taxon>Helotiaceae</taxon>
        <taxon>Glarea</taxon>
    </lineage>
</organism>
<dbReference type="InParanoid" id="H0ER22"/>
<gene>
    <name evidence="1" type="ORF">M7I_5135</name>
</gene>
<keyword evidence="2" id="KW-1185">Reference proteome</keyword>
<comment type="caution">
    <text evidence="1">The sequence shown here is derived from an EMBL/GenBank/DDBJ whole genome shotgun (WGS) entry which is preliminary data.</text>
</comment>
<dbReference type="Proteomes" id="UP000005446">
    <property type="component" value="Unassembled WGS sequence"/>
</dbReference>
<dbReference type="EMBL" id="AGUE01000132">
    <property type="protein sequence ID" value="EHK98985.1"/>
    <property type="molecule type" value="Genomic_DNA"/>
</dbReference>
<evidence type="ECO:0000313" key="1">
    <source>
        <dbReference type="EMBL" id="EHK98985.1"/>
    </source>
</evidence>
<proteinExistence type="predicted"/>
<sequence>MPPESSLSTPLSYEEKLVFTIHLAGHGWFVLVSGAPGHQILVWQSIVAKISYDVEAVTNALKRA</sequence>
<evidence type="ECO:0000313" key="2">
    <source>
        <dbReference type="Proteomes" id="UP000005446"/>
    </source>
</evidence>
<protein>
    <submittedName>
        <fullName evidence="1">Uncharacterized protein</fullName>
    </submittedName>
</protein>
<dbReference type="AlphaFoldDB" id="H0ER22"/>